<protein>
    <recommendedName>
        <fullName evidence="4">TIGR00341 family protein</fullName>
    </recommendedName>
</protein>
<evidence type="ECO:0008006" key="4">
    <source>
        <dbReference type="Google" id="ProtNLM"/>
    </source>
</evidence>
<keyword evidence="3" id="KW-1185">Reference proteome</keyword>
<feature type="transmembrane region" description="Helical" evidence="1">
    <location>
        <begin position="109"/>
        <end position="129"/>
    </location>
</feature>
<accession>W0JT40</accession>
<dbReference type="HOGENOM" id="CLU_050976_1_1_2"/>
<reference evidence="2 3" key="1">
    <citation type="submission" date="2014-01" db="EMBL/GenBank/DDBJ databases">
        <authorList>
            <consortium name="DOE Joint Genome Institute"/>
            <person name="Anderson I."/>
            <person name="Huntemann M."/>
            <person name="Han J."/>
            <person name="Chen A."/>
            <person name="Kyrpides N."/>
            <person name="Mavromatis K."/>
            <person name="Markowitz V."/>
            <person name="Palaniappan K."/>
            <person name="Ivanova N."/>
            <person name="Schaumberg A."/>
            <person name="Pati A."/>
            <person name="Liolios K."/>
            <person name="Nordberg H.P."/>
            <person name="Cantor M.N."/>
            <person name="Hua S.X."/>
            <person name="Woyke T."/>
        </authorList>
    </citation>
    <scope>NUCLEOTIDE SEQUENCE [LARGE SCALE GENOMIC DNA]</scope>
    <source>
        <strain evidence="2 3">XH-48</strain>
    </source>
</reference>
<organism evidence="2 3">
    <name type="scientific">Halostagnicola larsenii XH-48</name>
    <dbReference type="NCBI Taxonomy" id="797299"/>
    <lineage>
        <taxon>Archaea</taxon>
        <taxon>Methanobacteriati</taxon>
        <taxon>Methanobacteriota</taxon>
        <taxon>Stenosarchaea group</taxon>
        <taxon>Halobacteria</taxon>
        <taxon>Halobacteriales</taxon>
        <taxon>Natrialbaceae</taxon>
        <taxon>Halostagnicola</taxon>
    </lineage>
</organism>
<dbReference type="InterPro" id="IPR005240">
    <property type="entry name" value="DUF389"/>
</dbReference>
<dbReference type="eggNOG" id="arCOG02264">
    <property type="taxonomic scope" value="Archaea"/>
</dbReference>
<feature type="transmembrane region" description="Helical" evidence="1">
    <location>
        <begin position="308"/>
        <end position="330"/>
    </location>
</feature>
<feature type="transmembrane region" description="Helical" evidence="1">
    <location>
        <begin position="210"/>
        <end position="232"/>
    </location>
</feature>
<gene>
    <name evidence="2" type="ORF">HALLA_18395</name>
</gene>
<feature type="transmembrane region" description="Helical" evidence="1">
    <location>
        <begin position="268"/>
        <end position="296"/>
    </location>
</feature>
<feature type="transmembrane region" description="Helical" evidence="1">
    <location>
        <begin position="169"/>
        <end position="190"/>
    </location>
</feature>
<feature type="transmembrane region" description="Helical" evidence="1">
    <location>
        <begin position="135"/>
        <end position="157"/>
    </location>
</feature>
<feature type="transmembrane region" description="Helical" evidence="1">
    <location>
        <begin position="239"/>
        <end position="262"/>
    </location>
</feature>
<dbReference type="PANTHER" id="PTHR20992:SF9">
    <property type="entry name" value="AT15442P-RELATED"/>
    <property type="match status" value="1"/>
</dbReference>
<dbReference type="GeneID" id="25146369"/>
<dbReference type="EMBL" id="CP007055">
    <property type="protein sequence ID" value="AHG00472.1"/>
    <property type="molecule type" value="Genomic_DNA"/>
</dbReference>
<keyword evidence="1" id="KW-0472">Membrane</keyword>
<dbReference type="OrthoDB" id="275581at2157"/>
<dbReference type="Proteomes" id="UP000019024">
    <property type="component" value="Chromosome"/>
</dbReference>
<keyword evidence="1" id="KW-0812">Transmembrane</keyword>
<dbReference type="RefSeq" id="WP_049953724.1">
    <property type="nucleotide sequence ID" value="NZ_CP007055.1"/>
</dbReference>
<dbReference type="KEGG" id="hlr:HALLA_18395"/>
<name>W0JT40_9EURY</name>
<evidence type="ECO:0000256" key="1">
    <source>
        <dbReference type="SAM" id="Phobius"/>
    </source>
</evidence>
<evidence type="ECO:0000313" key="2">
    <source>
        <dbReference type="EMBL" id="AHG00472.1"/>
    </source>
</evidence>
<dbReference type="AlphaFoldDB" id="W0JT40"/>
<proteinExistence type="predicted"/>
<dbReference type="Pfam" id="PF04087">
    <property type="entry name" value="DUF389"/>
    <property type="match status" value="1"/>
</dbReference>
<sequence>MRLVHVTVSDTRQDAVRAALEERQFTFTVVPTADDGVMFEIPVPSNAVGDVLDELEAAEVDLEQYTVVASAEAAMTTTSETLEREYAGRYKPMTAIELRTKARDLSRDTASYAALMVLSALIATAGLLIGSPAIVVGSMVIAPIIGPALTASVGTVTGDRKMIADSLWMQLYGLVLAIAAAAALAAAFRFGGFVPAELELPALELFGVRLAPNMLSLVVAVAAGLSAGIGLTTKGPTSIIGVMIAAALIPTAAATGVSIAWIELELAIGTAILLCVTMVVINLAVLTVLVLLGYVSRERASPEGDLDRSLVATGLLALVVVALTLSVGFATVQQVGVDREVAASVEETLEDPAYGNLTAVSVQTQYSDMSPYTGPRSVTVVVSQAGAADTSTFATDVAETIEENTGEDIDVRVEPIEYESASVRER</sequence>
<evidence type="ECO:0000313" key="3">
    <source>
        <dbReference type="Proteomes" id="UP000019024"/>
    </source>
</evidence>
<dbReference type="PANTHER" id="PTHR20992">
    <property type="entry name" value="AT15442P-RELATED"/>
    <property type="match status" value="1"/>
</dbReference>
<keyword evidence="1" id="KW-1133">Transmembrane helix</keyword>